<organism evidence="2 3">
    <name type="scientific">Streptomyces jumonjinensis</name>
    <dbReference type="NCBI Taxonomy" id="1945"/>
    <lineage>
        <taxon>Bacteria</taxon>
        <taxon>Bacillati</taxon>
        <taxon>Actinomycetota</taxon>
        <taxon>Actinomycetes</taxon>
        <taxon>Kitasatosporales</taxon>
        <taxon>Streptomycetaceae</taxon>
        <taxon>Streptomyces</taxon>
    </lineage>
</organism>
<dbReference type="OrthoDB" id="4199704at2"/>
<evidence type="ECO:0000256" key="1">
    <source>
        <dbReference type="SAM" id="MobiDB-lite"/>
    </source>
</evidence>
<dbReference type="Proteomes" id="UP000419138">
    <property type="component" value="Unassembled WGS sequence"/>
</dbReference>
<accession>A0A646KPX7</accession>
<feature type="region of interest" description="Disordered" evidence="1">
    <location>
        <begin position="1"/>
        <end position="20"/>
    </location>
</feature>
<reference evidence="2 3" key="1">
    <citation type="submission" date="2019-05" db="EMBL/GenBank/DDBJ databases">
        <title>Comparative genomics and metabolomics analyses of clavulanic acid producing Streptomyces species provides insight into specialized metabolism and evolution of beta-lactam biosynthetic gene clusters.</title>
        <authorList>
            <person name="Moore M.A."/>
            <person name="Cruz-Morales P."/>
            <person name="Barona Gomez F."/>
            <person name="Kapil T."/>
        </authorList>
    </citation>
    <scope>NUCLEOTIDE SEQUENCE [LARGE SCALE GENOMIC DNA]</scope>
    <source>
        <strain evidence="2 3">NRRL 5741</strain>
    </source>
</reference>
<proteinExistence type="predicted"/>
<comment type="caution">
    <text evidence="2">The sequence shown here is derived from an EMBL/GenBank/DDBJ whole genome shotgun (WGS) entry which is preliminary data.</text>
</comment>
<dbReference type="RefSeq" id="WP_153525761.1">
    <property type="nucleotide sequence ID" value="NZ_JBEPDZ010000096.1"/>
</dbReference>
<keyword evidence="3" id="KW-1185">Reference proteome</keyword>
<dbReference type="AlphaFoldDB" id="A0A646KPX7"/>
<evidence type="ECO:0000313" key="3">
    <source>
        <dbReference type="Proteomes" id="UP000419138"/>
    </source>
</evidence>
<evidence type="ECO:0000313" key="2">
    <source>
        <dbReference type="EMBL" id="MQT04374.1"/>
    </source>
</evidence>
<protein>
    <submittedName>
        <fullName evidence="2">Uncharacterized protein</fullName>
    </submittedName>
</protein>
<dbReference type="EMBL" id="VCLA01000191">
    <property type="protein sequence ID" value="MQT04374.1"/>
    <property type="molecule type" value="Genomic_DNA"/>
</dbReference>
<feature type="region of interest" description="Disordered" evidence="1">
    <location>
        <begin position="47"/>
        <end position="83"/>
    </location>
</feature>
<sequence length="83" mass="8524">MTTYRIAAPQGDYTDPDPGDITFVDGAATTSDPAIFGYCQGARYTVESLDDAAPPGDDPTADQNGPPDTTSAGRSAARSKPKG</sequence>
<gene>
    <name evidence="2" type="ORF">FF041_30700</name>
</gene>
<name>A0A646KPX7_STRJU</name>